<dbReference type="FunFam" id="3.30.70.270:FF:000026">
    <property type="entry name" value="Transposon Ty3-G Gag-Pol polyprotein"/>
    <property type="match status" value="1"/>
</dbReference>
<name>A0AAD9Q999_ACRCE</name>
<dbReference type="InterPro" id="IPR050951">
    <property type="entry name" value="Retrovirus_Pol_polyprotein"/>
</dbReference>
<dbReference type="PANTHER" id="PTHR37984">
    <property type="entry name" value="PROTEIN CBG26694"/>
    <property type="match status" value="1"/>
</dbReference>
<protein>
    <submittedName>
        <fullName evidence="2">Retrovirus-related Pol polyprotein from transposon opus</fullName>
    </submittedName>
</protein>
<proteinExistence type="predicted"/>
<comment type="caution">
    <text evidence="2">The sequence shown here is derived from an EMBL/GenBank/DDBJ whole genome shotgun (WGS) entry which is preliminary data.</text>
</comment>
<dbReference type="Pfam" id="PF17919">
    <property type="entry name" value="RT_RNaseH_2"/>
    <property type="match status" value="1"/>
</dbReference>
<dbReference type="Gene3D" id="3.30.70.270">
    <property type="match status" value="1"/>
</dbReference>
<dbReference type="SUPFAM" id="SSF56672">
    <property type="entry name" value="DNA/RNA polymerases"/>
    <property type="match status" value="1"/>
</dbReference>
<evidence type="ECO:0000313" key="2">
    <source>
        <dbReference type="EMBL" id="KAK2557085.1"/>
    </source>
</evidence>
<keyword evidence="3" id="KW-1185">Reference proteome</keyword>
<dbReference type="Proteomes" id="UP001249851">
    <property type="component" value="Unassembled WGS sequence"/>
</dbReference>
<dbReference type="PANTHER" id="PTHR37984:SF8">
    <property type="entry name" value="CCHC-TYPE DOMAIN-CONTAINING PROTEIN"/>
    <property type="match status" value="1"/>
</dbReference>
<evidence type="ECO:0000259" key="1">
    <source>
        <dbReference type="Pfam" id="PF17919"/>
    </source>
</evidence>
<dbReference type="InterPro" id="IPR043502">
    <property type="entry name" value="DNA/RNA_pol_sf"/>
</dbReference>
<dbReference type="InterPro" id="IPR043128">
    <property type="entry name" value="Rev_trsase/Diguanyl_cyclase"/>
</dbReference>
<dbReference type="EMBL" id="JARQWQ010000052">
    <property type="protein sequence ID" value="KAK2557085.1"/>
    <property type="molecule type" value="Genomic_DNA"/>
</dbReference>
<reference evidence="2" key="1">
    <citation type="journal article" date="2023" name="G3 (Bethesda)">
        <title>Whole genome assembly and annotation of the endangered Caribbean coral Acropora cervicornis.</title>
        <authorList>
            <person name="Selwyn J.D."/>
            <person name="Vollmer S.V."/>
        </authorList>
    </citation>
    <scope>NUCLEOTIDE SEQUENCE</scope>
    <source>
        <strain evidence="2">K2</strain>
    </source>
</reference>
<reference evidence="2" key="2">
    <citation type="journal article" date="2023" name="Science">
        <title>Genomic signatures of disease resistance in endangered staghorn corals.</title>
        <authorList>
            <person name="Vollmer S.V."/>
            <person name="Selwyn J.D."/>
            <person name="Despard B.A."/>
            <person name="Roesel C.L."/>
        </authorList>
    </citation>
    <scope>NUCLEOTIDE SEQUENCE</scope>
    <source>
        <strain evidence="2">K2</strain>
    </source>
</reference>
<dbReference type="InterPro" id="IPR041577">
    <property type="entry name" value="RT_RNaseH_2"/>
</dbReference>
<feature type="domain" description="Reverse transcriptase/retrotransposon-derived protein RNase H-like" evidence="1">
    <location>
        <begin position="61"/>
        <end position="155"/>
    </location>
</feature>
<evidence type="ECO:0000313" key="3">
    <source>
        <dbReference type="Proteomes" id="UP001249851"/>
    </source>
</evidence>
<gene>
    <name evidence="2" type="ORF">P5673_020965</name>
</gene>
<accession>A0AAD9Q999</accession>
<sequence>MGLKIDDRKVEAVKQMQAPKDKKGLQSFQGMVNYLKRYSAQLTRLFQPLKPLLLEDIEWSWDSSHKEAFDGIKEELTRTPVLAFFNPKAEHVIQTDASLKGLGAVLLQEGRPVVYVSRTLTPAEERYSNIERQLLGVVFSMWRLHNYVYGGPVRVQTDYKPLGAI</sequence>
<organism evidence="2 3">
    <name type="scientific">Acropora cervicornis</name>
    <name type="common">Staghorn coral</name>
    <dbReference type="NCBI Taxonomy" id="6130"/>
    <lineage>
        <taxon>Eukaryota</taxon>
        <taxon>Metazoa</taxon>
        <taxon>Cnidaria</taxon>
        <taxon>Anthozoa</taxon>
        <taxon>Hexacorallia</taxon>
        <taxon>Scleractinia</taxon>
        <taxon>Astrocoeniina</taxon>
        <taxon>Acroporidae</taxon>
        <taxon>Acropora</taxon>
    </lineage>
</organism>
<dbReference type="AlphaFoldDB" id="A0AAD9Q999"/>